<dbReference type="Gene3D" id="1.20.5.4130">
    <property type="match status" value="1"/>
</dbReference>
<dbReference type="FunFam" id="1.10.10.10:FF:000322">
    <property type="entry name" value="Probable disease resistance protein At1g63360"/>
    <property type="match status" value="1"/>
</dbReference>
<reference evidence="8" key="1">
    <citation type="submission" date="2023-10" db="EMBL/GenBank/DDBJ databases">
        <authorList>
            <person name="Domelevo Entfellner J.-B."/>
        </authorList>
    </citation>
    <scope>NUCLEOTIDE SEQUENCE</scope>
</reference>
<dbReference type="FunFam" id="3.40.50.300:FF:001091">
    <property type="entry name" value="Probable disease resistance protein At1g61300"/>
    <property type="match status" value="1"/>
</dbReference>
<accession>A0AA86SUH8</accession>
<dbReference type="InterPro" id="IPR038005">
    <property type="entry name" value="RX-like_CC"/>
</dbReference>
<dbReference type="GO" id="GO:0043531">
    <property type="term" value="F:ADP binding"/>
    <property type="evidence" value="ECO:0007669"/>
    <property type="project" value="InterPro"/>
</dbReference>
<dbReference type="SUPFAM" id="SSF52058">
    <property type="entry name" value="L domain-like"/>
    <property type="match status" value="1"/>
</dbReference>
<evidence type="ECO:0000259" key="6">
    <source>
        <dbReference type="Pfam" id="PF23559"/>
    </source>
</evidence>
<dbReference type="InterPro" id="IPR002182">
    <property type="entry name" value="NB-ARC"/>
</dbReference>
<dbReference type="PANTHER" id="PTHR23155">
    <property type="entry name" value="DISEASE RESISTANCE PROTEIN RP"/>
    <property type="match status" value="1"/>
</dbReference>
<dbReference type="Pfam" id="PF23559">
    <property type="entry name" value="WHD_DRP"/>
    <property type="match status" value="1"/>
</dbReference>
<dbReference type="InterPro" id="IPR042197">
    <property type="entry name" value="Apaf_helical"/>
</dbReference>
<dbReference type="InterPro" id="IPR036388">
    <property type="entry name" value="WH-like_DNA-bd_sf"/>
</dbReference>
<dbReference type="Gene3D" id="1.10.8.430">
    <property type="entry name" value="Helical domain of apoptotic protease-activating factors"/>
    <property type="match status" value="1"/>
</dbReference>
<feature type="domain" description="NB-ARC" evidence="4">
    <location>
        <begin position="171"/>
        <end position="348"/>
    </location>
</feature>
<protein>
    <submittedName>
        <fullName evidence="8">Uncharacterized protein</fullName>
    </submittedName>
</protein>
<dbReference type="GO" id="GO:0098542">
    <property type="term" value="P:defense response to other organism"/>
    <property type="evidence" value="ECO:0007669"/>
    <property type="project" value="TreeGrafter"/>
</dbReference>
<dbReference type="InterPro" id="IPR027417">
    <property type="entry name" value="P-loop_NTPase"/>
</dbReference>
<keyword evidence="3" id="KW-0611">Plant defense</keyword>
<feature type="domain" description="Disease resistance protein winged helix" evidence="6">
    <location>
        <begin position="438"/>
        <end position="508"/>
    </location>
</feature>
<keyword evidence="1" id="KW-0677">Repeat</keyword>
<dbReference type="Pfam" id="PF23598">
    <property type="entry name" value="LRR_14"/>
    <property type="match status" value="1"/>
</dbReference>
<dbReference type="InterPro" id="IPR041118">
    <property type="entry name" value="Rx_N"/>
</dbReference>
<feature type="domain" description="Disease resistance R13L4/SHOC-2-like LRR" evidence="7">
    <location>
        <begin position="556"/>
        <end position="657"/>
    </location>
</feature>
<evidence type="ECO:0000256" key="3">
    <source>
        <dbReference type="ARBA" id="ARBA00022821"/>
    </source>
</evidence>
<dbReference type="Pfam" id="PF18052">
    <property type="entry name" value="Rx_N"/>
    <property type="match status" value="1"/>
</dbReference>
<evidence type="ECO:0000259" key="5">
    <source>
        <dbReference type="Pfam" id="PF18052"/>
    </source>
</evidence>
<dbReference type="Gene3D" id="1.10.10.10">
    <property type="entry name" value="Winged helix-like DNA-binding domain superfamily/Winged helix DNA-binding domain"/>
    <property type="match status" value="1"/>
</dbReference>
<dbReference type="EMBL" id="OY731402">
    <property type="protein sequence ID" value="CAJ1958741.1"/>
    <property type="molecule type" value="Genomic_DNA"/>
</dbReference>
<dbReference type="CDD" id="cd14798">
    <property type="entry name" value="RX-CC_like"/>
    <property type="match status" value="1"/>
</dbReference>
<dbReference type="InterPro" id="IPR044974">
    <property type="entry name" value="Disease_R_plants"/>
</dbReference>
<gene>
    <name evidence="8" type="ORF">AYBTSS11_LOCUS17901</name>
</gene>
<dbReference type="AlphaFoldDB" id="A0AA86SUH8"/>
<dbReference type="Gramene" id="rna-AYBTSS11_LOCUS17901">
    <property type="protein sequence ID" value="CAJ1958741.1"/>
    <property type="gene ID" value="gene-AYBTSS11_LOCUS17901"/>
</dbReference>
<evidence type="ECO:0000256" key="1">
    <source>
        <dbReference type="ARBA" id="ARBA00022737"/>
    </source>
</evidence>
<keyword evidence="9" id="KW-1185">Reference proteome</keyword>
<evidence type="ECO:0000259" key="4">
    <source>
        <dbReference type="Pfam" id="PF00931"/>
    </source>
</evidence>
<evidence type="ECO:0000313" key="9">
    <source>
        <dbReference type="Proteomes" id="UP001189624"/>
    </source>
</evidence>
<dbReference type="PANTHER" id="PTHR23155:SF1052">
    <property type="entry name" value="DISEASE RESISTANCE PROTEIN RPM1"/>
    <property type="match status" value="1"/>
</dbReference>
<dbReference type="SUPFAM" id="SSF52540">
    <property type="entry name" value="P-loop containing nucleoside triphosphate hydrolases"/>
    <property type="match status" value="1"/>
</dbReference>
<sequence length="671" mass="77397">MAEAALSFVLQQLYLLGTEEICLLKGLRSDFSNIQHELETIYAFLKNADRRAGYEGDTNYRIKTWVKQVREVSFCIEDVIDKYIKDVARYRCIDSLPTIALKPKTLMSRHRIASEIRDIKSIVREIKDRSTRYDFQSSSNNSREASDNSCWSDPRMDSHFIEETGLVGFESPREELIGFLTQGTQQLSVFSVVGMGGLGKTTLAKHVYDNPQVQEHFKCTCFLTVSQSYTVKELLINMVKKFCEDANDPLPQGLHKKDDNSLVTKVRKFLESKKYMYLILFDDVWKQDFSDEIKHALPNNNNGSRIVITTRIMHVAECFNKSFLGRVHELQHLLPEQAFKLFCMKAFRFEPSQQCPPELEFMSKEIVQKCGGLPLAIVAIGGLLTTKAKEMIEWRQVCEDLTMEIERTPYLNALTRILSLSYDDLPPNLKSCMLYFGMYPEDYSIKCTRLTGQWIAEGFIQNEGQRPVEEVAERSLRDLAHRSLVKVSKVGRNGKVKSCQVHDLLRKVIIRRMKELNFCHVMHEDDELETVGITRRFSVANFSDIVLSRTRLFGIRAIFVFSKSELPAYFVPKLSTKFKLLKVLDFQGTSLNHVPDNLGKLFLLRYLNLSHTQVEVLPKSIGKLLNLETLDLRQTKVRELPREITQLLKLRLLSVYYRKIEGQKCIRVSDA</sequence>
<name>A0AA86SUH8_9FABA</name>
<evidence type="ECO:0000256" key="2">
    <source>
        <dbReference type="ARBA" id="ARBA00022741"/>
    </source>
</evidence>
<proteinExistence type="predicted"/>
<evidence type="ECO:0000313" key="8">
    <source>
        <dbReference type="EMBL" id="CAJ1958741.1"/>
    </source>
</evidence>
<dbReference type="Proteomes" id="UP001189624">
    <property type="component" value="Chromosome 5"/>
</dbReference>
<dbReference type="Gene3D" id="3.40.50.300">
    <property type="entry name" value="P-loop containing nucleotide triphosphate hydrolases"/>
    <property type="match status" value="1"/>
</dbReference>
<keyword evidence="2" id="KW-0547">Nucleotide-binding</keyword>
<dbReference type="InterPro" id="IPR058922">
    <property type="entry name" value="WHD_DRP"/>
</dbReference>
<dbReference type="Gene3D" id="3.80.10.10">
    <property type="entry name" value="Ribonuclease Inhibitor"/>
    <property type="match status" value="1"/>
</dbReference>
<dbReference type="InterPro" id="IPR032675">
    <property type="entry name" value="LRR_dom_sf"/>
</dbReference>
<dbReference type="Pfam" id="PF00931">
    <property type="entry name" value="NB-ARC"/>
    <property type="match status" value="1"/>
</dbReference>
<dbReference type="PRINTS" id="PR00364">
    <property type="entry name" value="DISEASERSIST"/>
</dbReference>
<dbReference type="InterPro" id="IPR055414">
    <property type="entry name" value="LRR_R13L4/SHOC2-like"/>
</dbReference>
<evidence type="ECO:0000259" key="7">
    <source>
        <dbReference type="Pfam" id="PF23598"/>
    </source>
</evidence>
<feature type="domain" description="Disease resistance N-terminal" evidence="5">
    <location>
        <begin position="5"/>
        <end position="91"/>
    </location>
</feature>
<organism evidence="8 9">
    <name type="scientific">Sphenostylis stenocarpa</name>
    <dbReference type="NCBI Taxonomy" id="92480"/>
    <lineage>
        <taxon>Eukaryota</taxon>
        <taxon>Viridiplantae</taxon>
        <taxon>Streptophyta</taxon>
        <taxon>Embryophyta</taxon>
        <taxon>Tracheophyta</taxon>
        <taxon>Spermatophyta</taxon>
        <taxon>Magnoliopsida</taxon>
        <taxon>eudicotyledons</taxon>
        <taxon>Gunneridae</taxon>
        <taxon>Pentapetalae</taxon>
        <taxon>rosids</taxon>
        <taxon>fabids</taxon>
        <taxon>Fabales</taxon>
        <taxon>Fabaceae</taxon>
        <taxon>Papilionoideae</taxon>
        <taxon>50 kb inversion clade</taxon>
        <taxon>NPAAA clade</taxon>
        <taxon>indigoferoid/millettioid clade</taxon>
        <taxon>Phaseoleae</taxon>
        <taxon>Sphenostylis</taxon>
    </lineage>
</organism>